<sequence length="440" mass="52326">MEPLTYYSNISAIQKNITHYITNLNNSGSFKYLYVYGEHGIGKTTIIKTILAGLNYNINYIDCNCNKLSIDELFNIYTNRDVYSLFLNNVKSNAIILDNISYYLYNDKSYLTNLIKLLKKNIKVKHNKFIPFIIINNNQEDKKYSELSKLSQNLKIHPPSNFELETIINKQFPNIAKFTNYQLIIANILSYLNNKYYKLNNLKYYYTNNIIEVKFDNSCNYSYNSIKNSNASIKLLTKNFLEYNYSLQNLDIINFFDRTSLTLLLHENIIKLFSNNLTLQELKIYKEILKNYIFCDCIDKNIFLYQIWQLNDIVYIIKIYFNNLILHKHKLLKSINQNDIIFTKILTKYSSEYNNYNFIFNSTQKYSLNKKNLFLYIYSKKNQCDECDEDNETFVNEDDESKLLNNRILKLISQYTNYSLSNSCKFLHVNDDIIGDEFFH</sequence>
<protein>
    <recommendedName>
        <fullName evidence="2">ATPase AAA-type core domain-containing protein</fullName>
    </recommendedName>
</protein>
<accession>A0A6C0CBR5</accession>
<dbReference type="EMBL" id="MN739381">
    <property type="protein sequence ID" value="QHT01783.1"/>
    <property type="molecule type" value="Genomic_DNA"/>
</dbReference>
<dbReference type="AlphaFoldDB" id="A0A6C0CBR5"/>
<evidence type="ECO:0000313" key="1">
    <source>
        <dbReference type="EMBL" id="QHT01783.1"/>
    </source>
</evidence>
<dbReference type="InterPro" id="IPR027417">
    <property type="entry name" value="P-loop_NTPase"/>
</dbReference>
<organism evidence="1">
    <name type="scientific">viral metagenome</name>
    <dbReference type="NCBI Taxonomy" id="1070528"/>
    <lineage>
        <taxon>unclassified sequences</taxon>
        <taxon>metagenomes</taxon>
        <taxon>organismal metagenomes</taxon>
    </lineage>
</organism>
<dbReference type="Gene3D" id="3.40.50.300">
    <property type="entry name" value="P-loop containing nucleotide triphosphate hydrolases"/>
    <property type="match status" value="1"/>
</dbReference>
<dbReference type="SUPFAM" id="SSF52540">
    <property type="entry name" value="P-loop containing nucleoside triphosphate hydrolases"/>
    <property type="match status" value="1"/>
</dbReference>
<name>A0A6C0CBR5_9ZZZZ</name>
<proteinExistence type="predicted"/>
<reference evidence="1" key="1">
    <citation type="journal article" date="2020" name="Nature">
        <title>Giant virus diversity and host interactions through global metagenomics.</title>
        <authorList>
            <person name="Schulz F."/>
            <person name="Roux S."/>
            <person name="Paez-Espino D."/>
            <person name="Jungbluth S."/>
            <person name="Walsh D.A."/>
            <person name="Denef V.J."/>
            <person name="McMahon K.D."/>
            <person name="Konstantinidis K.T."/>
            <person name="Eloe-Fadrosh E.A."/>
            <person name="Kyrpides N.C."/>
            <person name="Woyke T."/>
        </authorList>
    </citation>
    <scope>NUCLEOTIDE SEQUENCE</scope>
    <source>
        <strain evidence="1">GVMAG-M-3300020523-10</strain>
    </source>
</reference>
<evidence type="ECO:0008006" key="2">
    <source>
        <dbReference type="Google" id="ProtNLM"/>
    </source>
</evidence>